<dbReference type="InterPro" id="IPR053848">
    <property type="entry name" value="IMS_HHH_1"/>
</dbReference>
<dbReference type="Gene3D" id="3.40.1170.60">
    <property type="match status" value="1"/>
</dbReference>
<comment type="cofactor">
    <cofactor evidence="1">
        <name>Mg(2+)</name>
        <dbReference type="ChEBI" id="CHEBI:18420"/>
    </cofactor>
</comment>
<keyword evidence="11" id="KW-0238">DNA-binding</keyword>
<dbReference type="FunFam" id="3.40.50.10190:FF:000011">
    <property type="entry name" value="DNA repair protein REV1"/>
    <property type="match status" value="1"/>
</dbReference>
<dbReference type="OrthoDB" id="427711at2759"/>
<dbReference type="EMBL" id="SWFT01000035">
    <property type="protein sequence ID" value="KAA8906376.1"/>
    <property type="molecule type" value="Genomic_DNA"/>
</dbReference>
<keyword evidence="12" id="KW-0234">DNA repair</keyword>
<evidence type="ECO:0000256" key="9">
    <source>
        <dbReference type="ARBA" id="ARBA00022763"/>
    </source>
</evidence>
<comment type="subcellular location">
    <subcellularLocation>
        <location evidence="2">Nucleus</location>
    </subcellularLocation>
</comment>
<dbReference type="InterPro" id="IPR043502">
    <property type="entry name" value="DNA/RNA_pol_sf"/>
</dbReference>
<dbReference type="VEuPathDB" id="FungiDB:DIURU_001114"/>
<dbReference type="InterPro" id="IPR017961">
    <property type="entry name" value="DNA_pol_Y-fam_little_finger"/>
</dbReference>
<dbReference type="GeneID" id="54779767"/>
<dbReference type="Proteomes" id="UP000449547">
    <property type="component" value="Unassembled WGS sequence"/>
</dbReference>
<dbReference type="GO" id="GO:0006281">
    <property type="term" value="P:DNA repair"/>
    <property type="evidence" value="ECO:0007669"/>
    <property type="project" value="UniProtKB-KW"/>
</dbReference>
<dbReference type="Pfam" id="PF21999">
    <property type="entry name" value="IMS_HHH_1"/>
    <property type="match status" value="1"/>
</dbReference>
<feature type="domain" description="BRCT" evidence="17">
    <location>
        <begin position="140"/>
        <end position="228"/>
    </location>
</feature>
<dbReference type="InterPro" id="IPR038401">
    <property type="entry name" value="Rev1_C_sf"/>
</dbReference>
<dbReference type="InterPro" id="IPR036420">
    <property type="entry name" value="BRCT_dom_sf"/>
</dbReference>
<dbReference type="Gene3D" id="6.10.250.1490">
    <property type="match status" value="1"/>
</dbReference>
<dbReference type="PANTHER" id="PTHR45990:SF1">
    <property type="entry name" value="DNA REPAIR PROTEIN REV1"/>
    <property type="match status" value="1"/>
</dbReference>
<dbReference type="Gene3D" id="6.10.250.1630">
    <property type="match status" value="1"/>
</dbReference>
<evidence type="ECO:0000256" key="8">
    <source>
        <dbReference type="ARBA" id="ARBA00022723"/>
    </source>
</evidence>
<feature type="region of interest" description="Disordered" evidence="16">
    <location>
        <begin position="28"/>
        <end position="90"/>
    </location>
</feature>
<dbReference type="SMART" id="SM00292">
    <property type="entry name" value="BRCT"/>
    <property type="match status" value="1"/>
</dbReference>
<evidence type="ECO:0000256" key="16">
    <source>
        <dbReference type="SAM" id="MobiDB-lite"/>
    </source>
</evidence>
<keyword evidence="6" id="KW-0808">Transferase</keyword>
<dbReference type="AlphaFoldDB" id="A0A642V0F8"/>
<dbReference type="Gene3D" id="1.10.150.20">
    <property type="entry name" value="5' to 3' exonuclease, C-terminal subdomain"/>
    <property type="match status" value="1"/>
</dbReference>
<dbReference type="PROSITE" id="PS50173">
    <property type="entry name" value="UMUC"/>
    <property type="match status" value="1"/>
</dbReference>
<dbReference type="InterPro" id="IPR025527">
    <property type="entry name" value="HUWE1/Rev1_UBM"/>
</dbReference>
<comment type="similarity">
    <text evidence="3">Belongs to the DNA polymerase type-Y family.</text>
</comment>
<dbReference type="InterPro" id="IPR036775">
    <property type="entry name" value="DNA_pol_Y-fam_lit_finger_sf"/>
</dbReference>
<dbReference type="InterPro" id="IPR043128">
    <property type="entry name" value="Rev_trsase/Diguanyl_cyclase"/>
</dbReference>
<organism evidence="19 20">
    <name type="scientific">Diutina rugosa</name>
    <name type="common">Yeast</name>
    <name type="synonym">Candida rugosa</name>
    <dbReference type="NCBI Taxonomy" id="5481"/>
    <lineage>
        <taxon>Eukaryota</taxon>
        <taxon>Fungi</taxon>
        <taxon>Dikarya</taxon>
        <taxon>Ascomycota</taxon>
        <taxon>Saccharomycotina</taxon>
        <taxon>Pichiomycetes</taxon>
        <taxon>Debaryomycetaceae</taxon>
        <taxon>Diutina</taxon>
    </lineage>
</organism>
<dbReference type="Pfam" id="PF14377">
    <property type="entry name" value="UBM"/>
    <property type="match status" value="2"/>
</dbReference>
<dbReference type="GO" id="GO:0003684">
    <property type="term" value="F:damaged DNA binding"/>
    <property type="evidence" value="ECO:0007669"/>
    <property type="project" value="InterPro"/>
</dbReference>
<evidence type="ECO:0000256" key="11">
    <source>
        <dbReference type="ARBA" id="ARBA00023125"/>
    </source>
</evidence>
<dbReference type="Pfam" id="PF16589">
    <property type="entry name" value="BRCT_2"/>
    <property type="match status" value="1"/>
</dbReference>
<dbReference type="GO" id="GO:0046872">
    <property type="term" value="F:metal ion binding"/>
    <property type="evidence" value="ECO:0007669"/>
    <property type="project" value="UniProtKB-KW"/>
</dbReference>
<dbReference type="GO" id="GO:0070987">
    <property type="term" value="P:error-free translesion synthesis"/>
    <property type="evidence" value="ECO:0007669"/>
    <property type="project" value="TreeGrafter"/>
</dbReference>
<evidence type="ECO:0000256" key="12">
    <source>
        <dbReference type="ARBA" id="ARBA00023204"/>
    </source>
</evidence>
<dbReference type="InterPro" id="IPR001357">
    <property type="entry name" value="BRCT_dom"/>
</dbReference>
<dbReference type="GO" id="GO:0003887">
    <property type="term" value="F:DNA-directed DNA polymerase activity"/>
    <property type="evidence" value="ECO:0007669"/>
    <property type="project" value="InterPro"/>
</dbReference>
<dbReference type="Gene3D" id="3.30.70.270">
    <property type="match status" value="1"/>
</dbReference>
<dbReference type="FunFam" id="3.30.1490.100:FF:000001">
    <property type="entry name" value="DNA repair protein REV1"/>
    <property type="match status" value="1"/>
</dbReference>
<dbReference type="InterPro" id="IPR001126">
    <property type="entry name" value="UmuC"/>
</dbReference>
<evidence type="ECO:0000256" key="13">
    <source>
        <dbReference type="ARBA" id="ARBA00023242"/>
    </source>
</evidence>
<evidence type="ECO:0000256" key="4">
    <source>
        <dbReference type="ARBA" id="ARBA00020399"/>
    </source>
</evidence>
<dbReference type="RefSeq" id="XP_034014137.1">
    <property type="nucleotide sequence ID" value="XM_034153623.1"/>
</dbReference>
<dbReference type="PROSITE" id="PS50172">
    <property type="entry name" value="BRCT"/>
    <property type="match status" value="1"/>
</dbReference>
<keyword evidence="10" id="KW-0460">Magnesium</keyword>
<evidence type="ECO:0000256" key="2">
    <source>
        <dbReference type="ARBA" id="ARBA00004123"/>
    </source>
</evidence>
<dbReference type="PANTHER" id="PTHR45990">
    <property type="entry name" value="DNA REPAIR PROTEIN REV1"/>
    <property type="match status" value="1"/>
</dbReference>
<dbReference type="Gene3D" id="3.40.50.10190">
    <property type="entry name" value="BRCT domain"/>
    <property type="match status" value="1"/>
</dbReference>
<dbReference type="Pfam" id="PF11799">
    <property type="entry name" value="IMS_C"/>
    <property type="match status" value="1"/>
</dbReference>
<dbReference type="SUPFAM" id="SSF100879">
    <property type="entry name" value="Lesion bypass DNA polymerase (Y-family), little finger domain"/>
    <property type="match status" value="1"/>
</dbReference>
<keyword evidence="8" id="KW-0479">Metal-binding</keyword>
<dbReference type="Pfam" id="PF00817">
    <property type="entry name" value="IMS"/>
    <property type="match status" value="1"/>
</dbReference>
<evidence type="ECO:0000259" key="17">
    <source>
        <dbReference type="PROSITE" id="PS50172"/>
    </source>
</evidence>
<dbReference type="GO" id="GO:0005634">
    <property type="term" value="C:nucleus"/>
    <property type="evidence" value="ECO:0007669"/>
    <property type="project" value="UniProtKB-SubCell"/>
</dbReference>
<evidence type="ECO:0000256" key="10">
    <source>
        <dbReference type="ARBA" id="ARBA00022842"/>
    </source>
</evidence>
<protein>
    <recommendedName>
        <fullName evidence="4">DNA repair protein REV1</fullName>
    </recommendedName>
    <alternativeName>
        <fullName evidence="15">Reversionless protein 1</fullName>
    </alternativeName>
</protein>
<reference evidence="19 20" key="1">
    <citation type="submission" date="2019-07" db="EMBL/GenBank/DDBJ databases">
        <title>Genome assembly of two rare yeast pathogens: Diutina rugosa and Trichomonascus ciferrii.</title>
        <authorList>
            <person name="Mixao V."/>
            <person name="Saus E."/>
            <person name="Hansen A."/>
            <person name="Lass-Flor C."/>
            <person name="Gabaldon T."/>
        </authorList>
    </citation>
    <scope>NUCLEOTIDE SEQUENCE [LARGE SCALE GENOMIC DNA]</scope>
    <source>
        <strain evidence="19 20">CBS 613</strain>
    </source>
</reference>
<keyword evidence="20" id="KW-1185">Reference proteome</keyword>
<feature type="domain" description="UmuC" evidence="18">
    <location>
        <begin position="305"/>
        <end position="496"/>
    </location>
</feature>
<keyword evidence="9" id="KW-0227">DNA damage</keyword>
<gene>
    <name evidence="19" type="ORF">DIURU_001114</name>
</gene>
<evidence type="ECO:0000256" key="15">
    <source>
        <dbReference type="ARBA" id="ARBA00081902"/>
    </source>
</evidence>
<proteinExistence type="inferred from homology"/>
<evidence type="ECO:0000256" key="6">
    <source>
        <dbReference type="ARBA" id="ARBA00022679"/>
    </source>
</evidence>
<evidence type="ECO:0000256" key="3">
    <source>
        <dbReference type="ARBA" id="ARBA00010945"/>
    </source>
</evidence>
<comment type="function">
    <text evidence="14">Deoxycytidyl transferase involved in DNA repair. Transfers a dCMP residue from dCTP to the 3'-end of a DNA primer in a template-dependent reaction. May assist in the first step in the bypass of abasic lesions by the insertion of a nucleotide opposite the lesion. Required for normal induction of mutations by physical and chemical agents. Involved in mitochondrial DNA mutagenesis.</text>
</comment>
<evidence type="ECO:0000313" key="20">
    <source>
        <dbReference type="Proteomes" id="UP000449547"/>
    </source>
</evidence>
<sequence>MASDFSQFLQSLNDSQLISQINELTQAAKRTQSTETDPFDDGLDDVLRGLVDDGPEAVSTPVGSPRKEIETAVPSKSPTPSHDDDDEEDEVDYGEVGDLHEFGDFGAYFDNKRRKQELSDQEYTRWENKRIAETLGGQEQYPPIFKDCRIHVNGFTDPPIAEIHRLVVLYGGKFISYLTNKSAATHIICDRLTPRKRIQFRNYKVVKTQWLLDSIKNKELANWQEYRLIEEVEYGQQRLQVDVSPPKKTTAASDALVATHPDFLPHFFAKSRLHHLSTWKADLRLKFLRQCKPLNRPKGQVPRVILHIDFDSFFVAASATKYPEYDNLKVPLAVSHGTDTSDVASCNYVARQFGVRNGMWMRSAKEKCPGLKVISYQFDTYEKISNEFYDYLIGLNFDVVYPVSIDEVLVDASHYIHSQPGPKEEEITKLAQMIRQNVWDFSGCTVSVGASDNVLMAKLALRKAKPDGYKVFIDYSQAELEAFMSDIPVDSLPGIGRHLKVRIEGLCQKSNPMVSPDLRRINQDRLVTEFGAVLGKRMWEYARGIDPIELEISSDSLGRKSVSVDVNYGIRFTNYDELDDFLMRLAQELAKRLKNLGFKGSNIGLRLARRAEGAPIQSEKFLGLGIVDFFSKSSRLGVATYDEGVMGSEMKALYRMLNIPVVDLRGVAVTMTRLVEAKSENQKKLDFTAKPKTLPTNLGKIPDLKPANSRAPLDTTEHIPQAEEIDWDVFNALPDAIRNEILDELTRRGLNNKLAYTSRKNSRKNSPASGVKRYKQKLISPTKNAKYVTVVEGSPTKKKKVRPSTPTKPPPQLIPLEVHSSILDELPTTIREEVLQDMEFFAEANKSPTKKNFFKVTDTWLIDRDKQFESPKFYGVTAVTELQPLLKQWVESSMEQHGPHEDDIARFDDYLSLLVKCGFVPKVSSMVSCIYKCLMMWEVMGSGESVSDALKVWNHHLVRWKSRLTTNP</sequence>
<evidence type="ECO:0000259" key="18">
    <source>
        <dbReference type="PROSITE" id="PS50173"/>
    </source>
</evidence>
<keyword evidence="7" id="KW-0548">Nucleotidyltransferase</keyword>
<keyword evidence="13" id="KW-0539">Nucleus</keyword>
<evidence type="ECO:0000256" key="5">
    <source>
        <dbReference type="ARBA" id="ARBA00022634"/>
    </source>
</evidence>
<accession>A0A642V0F8</accession>
<comment type="caution">
    <text evidence="19">The sequence shown here is derived from an EMBL/GenBank/DDBJ whole genome shotgun (WGS) entry which is preliminary data.</text>
</comment>
<dbReference type="CDD" id="cd17719">
    <property type="entry name" value="BRCT_Rev1"/>
    <property type="match status" value="1"/>
</dbReference>
<evidence type="ECO:0000256" key="14">
    <source>
        <dbReference type="ARBA" id="ARBA00058985"/>
    </source>
</evidence>
<name>A0A642V0F8_DIURU</name>
<dbReference type="Gene3D" id="1.20.58.1280">
    <property type="entry name" value="DNA repair protein Rev1, C-terminal domain"/>
    <property type="match status" value="1"/>
</dbReference>
<dbReference type="GO" id="GO:0042276">
    <property type="term" value="P:error-prone translesion synthesis"/>
    <property type="evidence" value="ECO:0007669"/>
    <property type="project" value="TreeGrafter"/>
</dbReference>
<dbReference type="OMA" id="GGEFHIY"/>
<keyword evidence="5" id="KW-0237">DNA synthesis</keyword>
<feature type="region of interest" description="Disordered" evidence="16">
    <location>
        <begin position="793"/>
        <end position="814"/>
    </location>
</feature>
<dbReference type="SUPFAM" id="SSF52113">
    <property type="entry name" value="BRCT domain"/>
    <property type="match status" value="1"/>
</dbReference>
<dbReference type="Gene3D" id="3.30.1490.100">
    <property type="entry name" value="DNA polymerase, Y-family, little finger domain"/>
    <property type="match status" value="1"/>
</dbReference>
<evidence type="ECO:0000256" key="7">
    <source>
        <dbReference type="ARBA" id="ARBA00022695"/>
    </source>
</evidence>
<dbReference type="GO" id="GO:0017125">
    <property type="term" value="F:deoxycytidyl transferase activity"/>
    <property type="evidence" value="ECO:0007669"/>
    <property type="project" value="TreeGrafter"/>
</dbReference>
<evidence type="ECO:0000313" key="19">
    <source>
        <dbReference type="EMBL" id="KAA8906376.1"/>
    </source>
</evidence>
<evidence type="ECO:0000256" key="1">
    <source>
        <dbReference type="ARBA" id="ARBA00001946"/>
    </source>
</evidence>
<dbReference type="SUPFAM" id="SSF56672">
    <property type="entry name" value="DNA/RNA polymerases"/>
    <property type="match status" value="1"/>
</dbReference>